<dbReference type="GO" id="GO:0052621">
    <property type="term" value="F:diguanylate cyclase activity"/>
    <property type="evidence" value="ECO:0007669"/>
    <property type="project" value="UniProtKB-EC"/>
</dbReference>
<dbReference type="InterPro" id="IPR011006">
    <property type="entry name" value="CheY-like_superfamily"/>
</dbReference>
<dbReference type="GO" id="GO:0000160">
    <property type="term" value="P:phosphorelay signal transduction system"/>
    <property type="evidence" value="ECO:0007669"/>
    <property type="project" value="InterPro"/>
</dbReference>
<dbReference type="KEGG" id="naci:NUH88_04365"/>
<dbReference type="GO" id="GO:1902201">
    <property type="term" value="P:negative regulation of bacterial-type flagellum-dependent cell motility"/>
    <property type="evidence" value="ECO:0007669"/>
    <property type="project" value="TreeGrafter"/>
</dbReference>
<dbReference type="GO" id="GO:0043709">
    <property type="term" value="P:cell adhesion involved in single-species biofilm formation"/>
    <property type="evidence" value="ECO:0007669"/>
    <property type="project" value="TreeGrafter"/>
</dbReference>
<dbReference type="AlphaFoldDB" id="A0A9J7AUC5"/>
<dbReference type="Gene3D" id="3.30.70.270">
    <property type="match status" value="1"/>
</dbReference>
<dbReference type="EMBL" id="CP102480">
    <property type="protein sequence ID" value="UUX50927.1"/>
    <property type="molecule type" value="Genomic_DNA"/>
</dbReference>
<organism evidence="6 7">
    <name type="scientific">Nisaea acidiphila</name>
    <dbReference type="NCBI Taxonomy" id="1862145"/>
    <lineage>
        <taxon>Bacteria</taxon>
        <taxon>Pseudomonadati</taxon>
        <taxon>Pseudomonadota</taxon>
        <taxon>Alphaproteobacteria</taxon>
        <taxon>Rhodospirillales</taxon>
        <taxon>Thalassobaculaceae</taxon>
        <taxon>Nisaea</taxon>
    </lineage>
</organism>
<comment type="catalytic activity">
    <reaction evidence="2">
        <text>2 GTP = 3',3'-c-di-GMP + 2 diphosphate</text>
        <dbReference type="Rhea" id="RHEA:24898"/>
        <dbReference type="ChEBI" id="CHEBI:33019"/>
        <dbReference type="ChEBI" id="CHEBI:37565"/>
        <dbReference type="ChEBI" id="CHEBI:58805"/>
        <dbReference type="EC" id="2.7.7.65"/>
    </reaction>
</comment>
<evidence type="ECO:0000313" key="7">
    <source>
        <dbReference type="Proteomes" id="UP001060336"/>
    </source>
</evidence>
<dbReference type="SMART" id="SM00448">
    <property type="entry name" value="REC"/>
    <property type="match status" value="2"/>
</dbReference>
<accession>A0A9J7AUC5</accession>
<dbReference type="InterPro" id="IPR029787">
    <property type="entry name" value="Nucleotide_cyclase"/>
</dbReference>
<dbReference type="InterPro" id="IPR000160">
    <property type="entry name" value="GGDEF_dom"/>
</dbReference>
<protein>
    <recommendedName>
        <fullName evidence="1">diguanylate cyclase</fullName>
        <ecNumber evidence="1">2.7.7.65</ecNumber>
    </recommendedName>
</protein>
<dbReference type="Pfam" id="PF00990">
    <property type="entry name" value="GGDEF"/>
    <property type="match status" value="1"/>
</dbReference>
<dbReference type="InterPro" id="IPR050469">
    <property type="entry name" value="Diguanylate_Cyclase"/>
</dbReference>
<comment type="caution">
    <text evidence="3">Lacks conserved residue(s) required for the propagation of feature annotation.</text>
</comment>
<keyword evidence="7" id="KW-1185">Reference proteome</keyword>
<dbReference type="CDD" id="cd17538">
    <property type="entry name" value="REC_D1_PleD-like"/>
    <property type="match status" value="1"/>
</dbReference>
<dbReference type="Proteomes" id="UP001060336">
    <property type="component" value="Chromosome"/>
</dbReference>
<dbReference type="InterPro" id="IPR043128">
    <property type="entry name" value="Rev_trsase/Diguanyl_cyclase"/>
</dbReference>
<reference evidence="6" key="1">
    <citation type="submission" date="2022-08" db="EMBL/GenBank/DDBJ databases">
        <title>Nisaea acidiphila sp. nov., isolated from a marine algal debris and emended description of the genus Nisaea Urios et al. 2008.</title>
        <authorList>
            <person name="Kwon K."/>
        </authorList>
    </citation>
    <scope>NUCLEOTIDE SEQUENCE</scope>
    <source>
        <strain evidence="6">MEBiC11861</strain>
    </source>
</reference>
<feature type="modified residue" description="4-aspartylphosphate" evidence="3">
    <location>
        <position position="53"/>
    </location>
</feature>
<feature type="domain" description="GGDEF" evidence="5">
    <location>
        <begin position="322"/>
        <end position="457"/>
    </location>
</feature>
<dbReference type="FunFam" id="3.30.70.270:FF:000001">
    <property type="entry name" value="Diguanylate cyclase domain protein"/>
    <property type="match status" value="1"/>
</dbReference>
<name>A0A9J7AUC5_9PROT</name>
<evidence type="ECO:0000259" key="5">
    <source>
        <dbReference type="PROSITE" id="PS50887"/>
    </source>
</evidence>
<gene>
    <name evidence="6" type="ORF">NUH88_04365</name>
</gene>
<dbReference type="PROSITE" id="PS50887">
    <property type="entry name" value="GGDEF"/>
    <property type="match status" value="1"/>
</dbReference>
<dbReference type="GO" id="GO:0005886">
    <property type="term" value="C:plasma membrane"/>
    <property type="evidence" value="ECO:0007669"/>
    <property type="project" value="TreeGrafter"/>
</dbReference>
<evidence type="ECO:0000256" key="2">
    <source>
        <dbReference type="ARBA" id="ARBA00034247"/>
    </source>
</evidence>
<dbReference type="SUPFAM" id="SSF52172">
    <property type="entry name" value="CheY-like"/>
    <property type="match status" value="2"/>
</dbReference>
<dbReference type="CDD" id="cd01949">
    <property type="entry name" value="GGDEF"/>
    <property type="match status" value="1"/>
</dbReference>
<evidence type="ECO:0000256" key="1">
    <source>
        <dbReference type="ARBA" id="ARBA00012528"/>
    </source>
</evidence>
<dbReference type="FunFam" id="3.40.50.2300:FF:000574">
    <property type="entry name" value="Response regulator PleD"/>
    <property type="match status" value="1"/>
</dbReference>
<keyword evidence="3" id="KW-0597">Phosphoprotein</keyword>
<dbReference type="InterPro" id="IPR001789">
    <property type="entry name" value="Sig_transdc_resp-reg_receiver"/>
</dbReference>
<dbReference type="SUPFAM" id="SSF55073">
    <property type="entry name" value="Nucleotide cyclase"/>
    <property type="match status" value="1"/>
</dbReference>
<dbReference type="NCBIfam" id="NF007135">
    <property type="entry name" value="PRK09581.1"/>
    <property type="match status" value="1"/>
</dbReference>
<sequence length="460" mass="51194">MPGRVLVVDDVLPNIKLLEAKLISEYFDVRTASSGPEALEIIQSETPDIVLLDVMMPGIDGFEVCKRIRSNPATVHLPVVMVTALSDPSDRVRGLEAGADDFLTKPVDDTALFARVRSLLRLKVMMDEWLLREQTSAHFGVLDPGAQDAVGYTAGRILLIEDNPIDAANTQNILNRDDNRVRVAADVDQARRIASEIDIELIVCSLNLETDDALRLVSQFRASERTRQVPILMTGEMDQLDKLAKSLDLGANDYIMKPLDKNELTARTRTQIRRRRFQDRLRDNYERSLSMALIDSLTGLYNRRYLETYLKGLMESAGEHRKPLGILMLDIDHFKEVNDTHGHPVGDKVLKSVADALTNSLRSVDMVARIGGEEFVVVMPDTSEEFAGMVAERLRVRVAETNVVVDGIDEAITVNISIGLTMRREEDLTVEDLIRRADKALYSAKAAGRNRVVADTSAAG</sequence>
<evidence type="ECO:0000259" key="4">
    <source>
        <dbReference type="PROSITE" id="PS50110"/>
    </source>
</evidence>
<feature type="domain" description="Response regulatory" evidence="4">
    <location>
        <begin position="156"/>
        <end position="272"/>
    </location>
</feature>
<dbReference type="Gene3D" id="3.40.50.2300">
    <property type="match status" value="2"/>
</dbReference>
<dbReference type="SMART" id="SM00267">
    <property type="entry name" value="GGDEF"/>
    <property type="match status" value="1"/>
</dbReference>
<dbReference type="PANTHER" id="PTHR45138">
    <property type="entry name" value="REGULATORY COMPONENTS OF SENSORY TRANSDUCTION SYSTEM"/>
    <property type="match status" value="1"/>
</dbReference>
<evidence type="ECO:0000256" key="3">
    <source>
        <dbReference type="PROSITE-ProRule" id="PRU00169"/>
    </source>
</evidence>
<dbReference type="RefSeq" id="WP_257770183.1">
    <property type="nucleotide sequence ID" value="NZ_CP102480.1"/>
</dbReference>
<dbReference type="PROSITE" id="PS50110">
    <property type="entry name" value="RESPONSE_REGULATORY"/>
    <property type="match status" value="2"/>
</dbReference>
<dbReference type="EC" id="2.7.7.65" evidence="1"/>
<proteinExistence type="predicted"/>
<dbReference type="NCBIfam" id="TIGR00254">
    <property type="entry name" value="GGDEF"/>
    <property type="match status" value="1"/>
</dbReference>
<dbReference type="Pfam" id="PF00072">
    <property type="entry name" value="Response_reg"/>
    <property type="match status" value="2"/>
</dbReference>
<evidence type="ECO:0000313" key="6">
    <source>
        <dbReference type="EMBL" id="UUX50927.1"/>
    </source>
</evidence>
<dbReference type="PANTHER" id="PTHR45138:SF9">
    <property type="entry name" value="DIGUANYLATE CYCLASE DGCM-RELATED"/>
    <property type="match status" value="1"/>
</dbReference>
<feature type="domain" description="Response regulatory" evidence="4">
    <location>
        <begin position="4"/>
        <end position="120"/>
    </location>
</feature>